<dbReference type="AlphaFoldDB" id="A0A834WIM1"/>
<dbReference type="EMBL" id="JAAIUW010000007">
    <property type="protein sequence ID" value="KAF7824152.1"/>
    <property type="molecule type" value="Genomic_DNA"/>
</dbReference>
<sequence>MQVLHSKEKGATYISFAQKIFTLSTITFYCPQDKKARNYGGGAETKQVEEKMSNG</sequence>
<dbReference type="Proteomes" id="UP000634136">
    <property type="component" value="Unassembled WGS sequence"/>
</dbReference>
<reference evidence="1" key="1">
    <citation type="submission" date="2020-09" db="EMBL/GenBank/DDBJ databases">
        <title>Genome-Enabled Discovery of Anthraquinone Biosynthesis in Senna tora.</title>
        <authorList>
            <person name="Kang S.-H."/>
            <person name="Pandey R.P."/>
            <person name="Lee C.-M."/>
            <person name="Sim J.-S."/>
            <person name="Jeong J.-T."/>
            <person name="Choi B.-S."/>
            <person name="Jung M."/>
            <person name="Ginzburg D."/>
            <person name="Zhao K."/>
            <person name="Won S.Y."/>
            <person name="Oh T.-J."/>
            <person name="Yu Y."/>
            <person name="Kim N.-H."/>
            <person name="Lee O.R."/>
            <person name="Lee T.-H."/>
            <person name="Bashyal P."/>
            <person name="Kim T.-S."/>
            <person name="Lee W.-H."/>
            <person name="Kawkins C."/>
            <person name="Kim C.-K."/>
            <person name="Kim J.S."/>
            <person name="Ahn B.O."/>
            <person name="Rhee S.Y."/>
            <person name="Sohng J.K."/>
        </authorList>
    </citation>
    <scope>NUCLEOTIDE SEQUENCE</scope>
    <source>
        <tissue evidence="1">Leaf</tissue>
    </source>
</reference>
<name>A0A834WIM1_9FABA</name>
<evidence type="ECO:0000313" key="1">
    <source>
        <dbReference type="EMBL" id="KAF7824152.1"/>
    </source>
</evidence>
<gene>
    <name evidence="1" type="ORF">G2W53_022296</name>
</gene>
<keyword evidence="2" id="KW-1185">Reference proteome</keyword>
<accession>A0A834WIM1</accession>
<protein>
    <submittedName>
        <fullName evidence="1">Uncharacterized protein</fullName>
    </submittedName>
</protein>
<comment type="caution">
    <text evidence="1">The sequence shown here is derived from an EMBL/GenBank/DDBJ whole genome shotgun (WGS) entry which is preliminary data.</text>
</comment>
<proteinExistence type="predicted"/>
<evidence type="ECO:0000313" key="2">
    <source>
        <dbReference type="Proteomes" id="UP000634136"/>
    </source>
</evidence>
<organism evidence="1 2">
    <name type="scientific">Senna tora</name>
    <dbReference type="NCBI Taxonomy" id="362788"/>
    <lineage>
        <taxon>Eukaryota</taxon>
        <taxon>Viridiplantae</taxon>
        <taxon>Streptophyta</taxon>
        <taxon>Embryophyta</taxon>
        <taxon>Tracheophyta</taxon>
        <taxon>Spermatophyta</taxon>
        <taxon>Magnoliopsida</taxon>
        <taxon>eudicotyledons</taxon>
        <taxon>Gunneridae</taxon>
        <taxon>Pentapetalae</taxon>
        <taxon>rosids</taxon>
        <taxon>fabids</taxon>
        <taxon>Fabales</taxon>
        <taxon>Fabaceae</taxon>
        <taxon>Caesalpinioideae</taxon>
        <taxon>Cassia clade</taxon>
        <taxon>Senna</taxon>
    </lineage>
</organism>